<protein>
    <recommendedName>
        <fullName evidence="3">VCBS repeat-containing protein</fullName>
    </recommendedName>
</protein>
<evidence type="ECO:0000313" key="2">
    <source>
        <dbReference type="Proteomes" id="UP000826540"/>
    </source>
</evidence>
<dbReference type="RefSeq" id="WP_220610452.1">
    <property type="nucleotide sequence ID" value="NZ_CP080598.1"/>
</dbReference>
<evidence type="ECO:0000313" key="1">
    <source>
        <dbReference type="EMBL" id="QYX32569.1"/>
    </source>
</evidence>
<keyword evidence="2" id="KW-1185">Reference proteome</keyword>
<dbReference type="Proteomes" id="UP000826540">
    <property type="component" value="Chromosome"/>
</dbReference>
<proteinExistence type="predicted"/>
<name>A0ABX8X1M2_9CYAN</name>
<accession>A0ABX8X1M2</accession>
<reference evidence="1 2" key="1">
    <citation type="journal article" date="2022" name="J. Am. Chem. Soc.">
        <title>Biosynthesis of Guanitoxin Enables Global Environmental Detection in Freshwater Cyanobacteria.</title>
        <authorList>
            <person name="Lima S.T."/>
            <person name="Fallon T.R."/>
            <person name="Cordoza J.L."/>
            <person name="Chekan J.R."/>
            <person name="Delbaje E."/>
            <person name="Hopiavuori A.R."/>
            <person name="Alvarenga D.O."/>
            <person name="Wood S.M."/>
            <person name="Luhavaya H."/>
            <person name="Baumgartner J.T."/>
            <person name="Dorr F.A."/>
            <person name="Etchegaray A."/>
            <person name="Pinto E."/>
            <person name="McKinnie S.M.K."/>
            <person name="Fiore M.F."/>
            <person name="Moore B.S."/>
        </authorList>
    </citation>
    <scope>NUCLEOTIDE SEQUENCE [LARGE SCALE GENOMIC DNA]</scope>
    <source>
        <strain evidence="1 2">ITEP-024</strain>
    </source>
</reference>
<evidence type="ECO:0008006" key="3">
    <source>
        <dbReference type="Google" id="ProtNLM"/>
    </source>
</evidence>
<organism evidence="1 2">
    <name type="scientific">Sphaerospermopsis torques-reginae ITEP-024</name>
    <dbReference type="NCBI Taxonomy" id="984208"/>
    <lineage>
        <taxon>Bacteria</taxon>
        <taxon>Bacillati</taxon>
        <taxon>Cyanobacteriota</taxon>
        <taxon>Cyanophyceae</taxon>
        <taxon>Nostocales</taxon>
        <taxon>Aphanizomenonaceae</taxon>
        <taxon>Sphaerospermopsis</taxon>
        <taxon>Sphaerospermopsis torques-reginae</taxon>
    </lineage>
</organism>
<sequence>MSDWSVQMIDLTNDGNSDVVLTISGSAIASLTQAGNENLVNGEEQKRPLTMIFSSNGQVIYTDFYTKSQQILTAIAQLHSDKFLALLVETADGYSLRRWSEINQRLE</sequence>
<dbReference type="EMBL" id="CP080598">
    <property type="protein sequence ID" value="QYX32569.1"/>
    <property type="molecule type" value="Genomic_DNA"/>
</dbReference>
<gene>
    <name evidence="1" type="ORF">K2F26_04060</name>
</gene>